<accession>A0A7W7VVA3</accession>
<comment type="caution">
    <text evidence="2">The sequence shown here is derived from an EMBL/GenBank/DDBJ whole genome shotgun (WGS) entry which is preliminary data.</text>
</comment>
<dbReference type="Gene3D" id="1.10.287.1060">
    <property type="entry name" value="ESAT-6-like"/>
    <property type="match status" value="1"/>
</dbReference>
<keyword evidence="3" id="KW-1185">Reference proteome</keyword>
<name>A0A7W7VVA3_KITKI</name>
<dbReference type="RefSeq" id="WP_184935319.1">
    <property type="nucleotide sequence ID" value="NZ_JACHJV010000001.1"/>
</dbReference>
<dbReference type="EMBL" id="JACHJV010000001">
    <property type="protein sequence ID" value="MBB4923280.1"/>
    <property type="molecule type" value="Genomic_DNA"/>
</dbReference>
<dbReference type="InterPro" id="IPR036689">
    <property type="entry name" value="ESAT-6-like_sf"/>
</dbReference>
<proteinExistence type="inferred from homology"/>
<evidence type="ECO:0000256" key="1">
    <source>
        <dbReference type="RuleBase" id="RU362001"/>
    </source>
</evidence>
<dbReference type="InterPro" id="IPR010310">
    <property type="entry name" value="T7SS_ESAT-6-like"/>
</dbReference>
<dbReference type="NCBIfam" id="TIGR03930">
    <property type="entry name" value="WXG100_ESAT6"/>
    <property type="match status" value="1"/>
</dbReference>
<evidence type="ECO:0000313" key="2">
    <source>
        <dbReference type="EMBL" id="MBB4923280.1"/>
    </source>
</evidence>
<dbReference type="AlphaFoldDB" id="A0A7W7VVA3"/>
<evidence type="ECO:0000313" key="3">
    <source>
        <dbReference type="Proteomes" id="UP000540506"/>
    </source>
</evidence>
<dbReference type="SUPFAM" id="SSF140453">
    <property type="entry name" value="EsxAB dimer-like"/>
    <property type="match status" value="1"/>
</dbReference>
<organism evidence="2 3">
    <name type="scientific">Kitasatospora kifunensis</name>
    <name type="common">Streptomyces kifunensis</name>
    <dbReference type="NCBI Taxonomy" id="58351"/>
    <lineage>
        <taxon>Bacteria</taxon>
        <taxon>Bacillati</taxon>
        <taxon>Actinomycetota</taxon>
        <taxon>Actinomycetes</taxon>
        <taxon>Kitasatosporales</taxon>
        <taxon>Streptomycetaceae</taxon>
        <taxon>Kitasatospora</taxon>
    </lineage>
</organism>
<reference evidence="2 3" key="1">
    <citation type="submission" date="2020-08" db="EMBL/GenBank/DDBJ databases">
        <title>Sequencing the genomes of 1000 actinobacteria strains.</title>
        <authorList>
            <person name="Klenk H.-P."/>
        </authorList>
    </citation>
    <scope>NUCLEOTIDE SEQUENCE [LARGE SCALE GENOMIC DNA]</scope>
    <source>
        <strain evidence="2 3">DSM 41654</strain>
    </source>
</reference>
<dbReference type="Proteomes" id="UP000540506">
    <property type="component" value="Unassembled WGS sequence"/>
</dbReference>
<sequence>MADGHIKVDFATIQNAGSEVRATATRIQQQLDDLKAGVTRIASSWTGAAQEGYQARQAIWDSKANDLHTTLNQIAAALDNAHQSYTQTETANAQIWAGN</sequence>
<dbReference type="Pfam" id="PF06013">
    <property type="entry name" value="WXG100"/>
    <property type="match status" value="1"/>
</dbReference>
<comment type="similarity">
    <text evidence="1">Belongs to the WXG100 family.</text>
</comment>
<protein>
    <recommendedName>
        <fullName evidence="1">ESAT-6-like protein</fullName>
    </recommendedName>
</protein>
<gene>
    <name evidence="2" type="ORF">FHR34_002273</name>
</gene>